<evidence type="ECO:0000259" key="4">
    <source>
        <dbReference type="PROSITE" id="PS50995"/>
    </source>
</evidence>
<proteinExistence type="predicted"/>
<keyword evidence="1" id="KW-0805">Transcription regulation</keyword>
<dbReference type="InterPro" id="IPR036388">
    <property type="entry name" value="WH-like_DNA-bd_sf"/>
</dbReference>
<dbReference type="GO" id="GO:0003677">
    <property type="term" value="F:DNA binding"/>
    <property type="evidence" value="ECO:0007669"/>
    <property type="project" value="UniProtKB-KW"/>
</dbReference>
<evidence type="ECO:0000256" key="3">
    <source>
        <dbReference type="ARBA" id="ARBA00023163"/>
    </source>
</evidence>
<dbReference type="Gene3D" id="1.10.10.10">
    <property type="entry name" value="Winged helix-like DNA-binding domain superfamily/Winged helix DNA-binding domain"/>
    <property type="match status" value="1"/>
</dbReference>
<dbReference type="InterPro" id="IPR000835">
    <property type="entry name" value="HTH_MarR-typ"/>
</dbReference>
<accession>A0A964T8K6</accession>
<dbReference type="EMBL" id="SPKJ01000093">
    <property type="protein sequence ID" value="MYZ49754.1"/>
    <property type="molecule type" value="Genomic_DNA"/>
</dbReference>
<gene>
    <name evidence="5" type="ORF">E4O86_18775</name>
</gene>
<dbReference type="AlphaFoldDB" id="A0A964T8K6"/>
<dbReference type="PANTHER" id="PTHR33164">
    <property type="entry name" value="TRANSCRIPTIONAL REGULATOR, MARR FAMILY"/>
    <property type="match status" value="1"/>
</dbReference>
<sequence length="153" mass="17225">MSDTTIKHSLGFLITDAHRLLRRRFEEKARGTGLTATQWQMLARLSHNEGINQVRLAQLLEVEPMTLCRLVDRMEEAGWVAREPDPGDRRARLLYLTDKTRGQLGAMREVAREVYAEALAGISPEVRAIVTEALCTLIRNLSEREAVLGEDAA</sequence>
<dbReference type="SMART" id="SM00347">
    <property type="entry name" value="HTH_MARR"/>
    <property type="match status" value="1"/>
</dbReference>
<organism evidence="5 6">
    <name type="scientific">Propylenella binzhouense</name>
    <dbReference type="NCBI Taxonomy" id="2555902"/>
    <lineage>
        <taxon>Bacteria</taxon>
        <taxon>Pseudomonadati</taxon>
        <taxon>Pseudomonadota</taxon>
        <taxon>Alphaproteobacteria</taxon>
        <taxon>Hyphomicrobiales</taxon>
        <taxon>Propylenellaceae</taxon>
        <taxon>Propylenella</taxon>
    </lineage>
</organism>
<dbReference type="RefSeq" id="WP_161142095.1">
    <property type="nucleotide sequence ID" value="NZ_SPKJ01000093.1"/>
</dbReference>
<dbReference type="PRINTS" id="PR00598">
    <property type="entry name" value="HTHMARR"/>
</dbReference>
<protein>
    <submittedName>
        <fullName evidence="5">MarR family transcriptional regulator</fullName>
    </submittedName>
</protein>
<dbReference type="GO" id="GO:0003700">
    <property type="term" value="F:DNA-binding transcription factor activity"/>
    <property type="evidence" value="ECO:0007669"/>
    <property type="project" value="InterPro"/>
</dbReference>
<evidence type="ECO:0000313" key="5">
    <source>
        <dbReference type="EMBL" id="MYZ49754.1"/>
    </source>
</evidence>
<evidence type="ECO:0000313" key="6">
    <source>
        <dbReference type="Proteomes" id="UP000773614"/>
    </source>
</evidence>
<dbReference type="Pfam" id="PF01047">
    <property type="entry name" value="MarR"/>
    <property type="match status" value="1"/>
</dbReference>
<dbReference type="OrthoDB" id="7949807at2"/>
<keyword evidence="3" id="KW-0804">Transcription</keyword>
<evidence type="ECO:0000256" key="1">
    <source>
        <dbReference type="ARBA" id="ARBA00023015"/>
    </source>
</evidence>
<dbReference type="GO" id="GO:0006950">
    <property type="term" value="P:response to stress"/>
    <property type="evidence" value="ECO:0007669"/>
    <property type="project" value="TreeGrafter"/>
</dbReference>
<name>A0A964T8K6_9HYPH</name>
<feature type="domain" description="HTH marR-type" evidence="4">
    <location>
        <begin position="7"/>
        <end position="143"/>
    </location>
</feature>
<evidence type="ECO:0000256" key="2">
    <source>
        <dbReference type="ARBA" id="ARBA00023125"/>
    </source>
</evidence>
<keyword evidence="2" id="KW-0238">DNA-binding</keyword>
<comment type="caution">
    <text evidence="5">The sequence shown here is derived from an EMBL/GenBank/DDBJ whole genome shotgun (WGS) entry which is preliminary data.</text>
</comment>
<dbReference type="PROSITE" id="PS50995">
    <property type="entry name" value="HTH_MARR_2"/>
    <property type="match status" value="1"/>
</dbReference>
<dbReference type="SUPFAM" id="SSF46785">
    <property type="entry name" value="Winged helix' DNA-binding domain"/>
    <property type="match status" value="1"/>
</dbReference>
<reference evidence="5" key="1">
    <citation type="submission" date="2019-03" db="EMBL/GenBank/DDBJ databases">
        <title>Afifella sp. nov., isolated from activated sludge.</title>
        <authorList>
            <person name="Li Q."/>
            <person name="Liu Y."/>
        </authorList>
    </citation>
    <scope>NUCLEOTIDE SEQUENCE</scope>
    <source>
        <strain evidence="5">L72</strain>
    </source>
</reference>
<dbReference type="PANTHER" id="PTHR33164:SF64">
    <property type="entry name" value="TRANSCRIPTIONAL REGULATOR SLYA"/>
    <property type="match status" value="1"/>
</dbReference>
<dbReference type="InterPro" id="IPR036390">
    <property type="entry name" value="WH_DNA-bd_sf"/>
</dbReference>
<dbReference type="Proteomes" id="UP000773614">
    <property type="component" value="Unassembled WGS sequence"/>
</dbReference>
<keyword evidence="6" id="KW-1185">Reference proteome</keyword>
<dbReference type="InterPro" id="IPR039422">
    <property type="entry name" value="MarR/SlyA-like"/>
</dbReference>